<evidence type="ECO:0000313" key="20">
    <source>
        <dbReference type="EMBL" id="WRQ87677.1"/>
    </source>
</evidence>
<dbReference type="InterPro" id="IPR045060">
    <property type="entry name" value="Phe-tRNA-ligase_IIc_bsu"/>
</dbReference>
<dbReference type="GO" id="GO:0004826">
    <property type="term" value="F:phenylalanine-tRNA ligase activity"/>
    <property type="evidence" value="ECO:0007669"/>
    <property type="project" value="UniProtKB-EC"/>
</dbReference>
<dbReference type="InterPro" id="IPR020825">
    <property type="entry name" value="Phe-tRNA_synthase-like_B3/B4"/>
</dbReference>
<feature type="binding site" evidence="15">
    <location>
        <position position="472"/>
    </location>
    <ligand>
        <name>Mg(2+)</name>
        <dbReference type="ChEBI" id="CHEBI:18420"/>
        <note>shared with alpha subunit</note>
    </ligand>
</feature>
<comment type="catalytic activity">
    <reaction evidence="14 15">
        <text>tRNA(Phe) + L-phenylalanine + ATP = L-phenylalanyl-tRNA(Phe) + AMP + diphosphate + H(+)</text>
        <dbReference type="Rhea" id="RHEA:19413"/>
        <dbReference type="Rhea" id="RHEA-COMP:9668"/>
        <dbReference type="Rhea" id="RHEA-COMP:9699"/>
        <dbReference type="ChEBI" id="CHEBI:15378"/>
        <dbReference type="ChEBI" id="CHEBI:30616"/>
        <dbReference type="ChEBI" id="CHEBI:33019"/>
        <dbReference type="ChEBI" id="CHEBI:58095"/>
        <dbReference type="ChEBI" id="CHEBI:78442"/>
        <dbReference type="ChEBI" id="CHEBI:78531"/>
        <dbReference type="ChEBI" id="CHEBI:456215"/>
        <dbReference type="EC" id="6.1.1.20"/>
    </reaction>
</comment>
<keyword evidence="9 15" id="KW-0067">ATP-binding</keyword>
<keyword evidence="7 15" id="KW-0479">Metal-binding</keyword>
<evidence type="ECO:0000256" key="7">
    <source>
        <dbReference type="ARBA" id="ARBA00022723"/>
    </source>
</evidence>
<dbReference type="Pfam" id="PF03483">
    <property type="entry name" value="B3_4"/>
    <property type="match status" value="1"/>
</dbReference>
<dbReference type="Proteomes" id="UP000738431">
    <property type="component" value="Chromosome"/>
</dbReference>
<dbReference type="Pfam" id="PF01588">
    <property type="entry name" value="tRNA_bind"/>
    <property type="match status" value="1"/>
</dbReference>
<dbReference type="InterPro" id="IPR004532">
    <property type="entry name" value="Phe-tRNA-ligase_IIc_bsu_bact"/>
</dbReference>
<dbReference type="Pfam" id="PF03147">
    <property type="entry name" value="FDX-ACB"/>
    <property type="match status" value="1"/>
</dbReference>
<evidence type="ECO:0000313" key="21">
    <source>
        <dbReference type="Proteomes" id="UP000738431"/>
    </source>
</evidence>
<comment type="cofactor">
    <cofactor evidence="15">
        <name>Mg(2+)</name>
        <dbReference type="ChEBI" id="CHEBI:18420"/>
    </cofactor>
    <text evidence="15">Binds 2 magnesium ions per tetramer.</text>
</comment>
<sequence>MKLSKSWLQDYVDLADLSDDQIAEAITQLGFEVEGIEHTGAPQLENVVVGEILSRDAHPNSDHLGICQVAVGDANGGTKRIVCGAQNYKVGDRVPVALIGAVLPGDFKIKPAKIRGEASEGMMCSGKELSIGDDHSGLLILTSRPEIGLPINDALPEGDVVFDIEITPNRPDCQSHLGVARELAAWFRRELRYPDTTVPAAAPARPDLLKHVQVDDQEGCPVYTGTVVAGVKVGPSPDWMQQRLTAVGLRPINNLVDIGNYVMLEYGQPMHAFDASKLGGQSIIVRRAREGESLVTLDEKDRKLSPDTLLIADAEKPVVIAGIMGGENSGVSDDTTDLVLEVAAFRRQLIRATSRRLQLSSDSSYRYERGIDVHMIPEVIRRAVHLVTTLAGGQLCGETLRVGNDLPWEREVTLSPAWVRARLGFEVSDADQRAALEALDLLIVRESEDDAGNAAWTVRIPSWRKDLDRPIDLVEEILRVHGTAKIPERTVTGPGLLVEDDPVAEFNRAVRSILVGQNFNECVTYTLRAKADVARWGGESQVDPLGLANPFVEDQSHLRPSLVGGLLDSLKLNQARGNAVSRLFETGRVFLPHKNGGLQECAAVGFVIAESTDAAWLKREPADFYTVKRLIESISELTTAGLARQPHLATDDEASAGWQDGHATLQGNMAYGFTARYGLLDLAQLKALDIEGKVYAGVFAILPERLGQGGKRSRYQPFSLQPAALRDVALVVDESEQAGDVLKELTKHARKAAQGFDLEDVSLFDVYQGKGLPEGKKSLAFSLTFRAADRTLKDEEVNQAFTKVLEQIASKTSYTVRQ</sequence>
<dbReference type="InterPro" id="IPR012340">
    <property type="entry name" value="NA-bd_OB-fold"/>
</dbReference>
<keyword evidence="10 15" id="KW-0460">Magnesium</keyword>
<gene>
    <name evidence="15 20" type="primary">pheT</name>
    <name evidence="20" type="ORF">K1X11_022935</name>
</gene>
<dbReference type="Gene3D" id="3.30.70.380">
    <property type="entry name" value="Ferrodoxin-fold anticodon-binding domain"/>
    <property type="match status" value="1"/>
</dbReference>
<keyword evidence="5 16" id="KW-0820">tRNA-binding</keyword>
<keyword evidence="11 16" id="KW-0694">RNA-binding</keyword>
<evidence type="ECO:0000256" key="16">
    <source>
        <dbReference type="PROSITE-ProRule" id="PRU00209"/>
    </source>
</evidence>
<evidence type="ECO:0000256" key="4">
    <source>
        <dbReference type="ARBA" id="ARBA00022490"/>
    </source>
</evidence>
<dbReference type="Pfam" id="PF03484">
    <property type="entry name" value="B5"/>
    <property type="match status" value="1"/>
</dbReference>
<name>A0ABZ1C8B9_9BACT</name>
<dbReference type="InterPro" id="IPR041616">
    <property type="entry name" value="PheRS_beta_core"/>
</dbReference>
<evidence type="ECO:0000256" key="10">
    <source>
        <dbReference type="ARBA" id="ARBA00022842"/>
    </source>
</evidence>
<dbReference type="InterPro" id="IPR033714">
    <property type="entry name" value="tRNA_bind_bactPheRS"/>
</dbReference>
<dbReference type="PANTHER" id="PTHR10947:SF0">
    <property type="entry name" value="PHENYLALANINE--TRNA LIGASE BETA SUBUNIT"/>
    <property type="match status" value="1"/>
</dbReference>
<comment type="similarity">
    <text evidence="2 15">Belongs to the phenylalanyl-tRNA synthetase beta subunit family. Type 1 subfamily.</text>
</comment>
<dbReference type="SMART" id="SM00874">
    <property type="entry name" value="B5"/>
    <property type="match status" value="1"/>
</dbReference>
<dbReference type="Gene3D" id="3.30.930.10">
    <property type="entry name" value="Bira Bifunctional Protein, Domain 2"/>
    <property type="match status" value="1"/>
</dbReference>
<dbReference type="PROSITE" id="PS50886">
    <property type="entry name" value="TRBD"/>
    <property type="match status" value="1"/>
</dbReference>
<dbReference type="SMART" id="SM00873">
    <property type="entry name" value="B3_4"/>
    <property type="match status" value="1"/>
</dbReference>
<evidence type="ECO:0000256" key="1">
    <source>
        <dbReference type="ARBA" id="ARBA00004496"/>
    </source>
</evidence>
<feature type="binding site" evidence="15">
    <location>
        <position position="475"/>
    </location>
    <ligand>
        <name>Mg(2+)</name>
        <dbReference type="ChEBI" id="CHEBI:18420"/>
        <note>shared with alpha subunit</note>
    </ligand>
</feature>
<dbReference type="EC" id="6.1.1.20" evidence="15"/>
<dbReference type="InterPro" id="IPR005121">
    <property type="entry name" value="Fdx_antiC-bd"/>
</dbReference>
<comment type="subcellular location">
    <subcellularLocation>
        <location evidence="1 15">Cytoplasm</location>
    </subcellularLocation>
</comment>
<dbReference type="SUPFAM" id="SSF56037">
    <property type="entry name" value="PheT/TilS domain"/>
    <property type="match status" value="1"/>
</dbReference>
<evidence type="ECO:0000256" key="8">
    <source>
        <dbReference type="ARBA" id="ARBA00022741"/>
    </source>
</evidence>
<dbReference type="PROSITE" id="PS51447">
    <property type="entry name" value="FDX_ACB"/>
    <property type="match status" value="1"/>
</dbReference>
<evidence type="ECO:0000256" key="9">
    <source>
        <dbReference type="ARBA" id="ARBA00022840"/>
    </source>
</evidence>
<dbReference type="CDD" id="cd02796">
    <property type="entry name" value="tRNA_bind_bactPheRS"/>
    <property type="match status" value="1"/>
</dbReference>
<keyword evidence="13 15" id="KW-0030">Aminoacyl-tRNA synthetase</keyword>
<keyword evidence="8 15" id="KW-0547">Nucleotide-binding</keyword>
<dbReference type="Gene3D" id="2.40.50.140">
    <property type="entry name" value="Nucleic acid-binding proteins"/>
    <property type="match status" value="1"/>
</dbReference>
<dbReference type="Pfam" id="PF17759">
    <property type="entry name" value="tRNA_synthFbeta"/>
    <property type="match status" value="1"/>
</dbReference>
<dbReference type="NCBIfam" id="TIGR00472">
    <property type="entry name" value="pheT_bact"/>
    <property type="match status" value="1"/>
</dbReference>
<evidence type="ECO:0000259" key="17">
    <source>
        <dbReference type="PROSITE" id="PS50886"/>
    </source>
</evidence>
<protein>
    <recommendedName>
        <fullName evidence="15">Phenylalanine--tRNA ligase beta subunit</fullName>
        <ecNumber evidence="15">6.1.1.20</ecNumber>
    </recommendedName>
    <alternativeName>
        <fullName evidence="15">Phenylalanyl-tRNA synthetase beta subunit</fullName>
        <shortName evidence="15">PheRS</shortName>
    </alternativeName>
</protein>
<evidence type="ECO:0000259" key="19">
    <source>
        <dbReference type="PROSITE" id="PS51483"/>
    </source>
</evidence>
<comment type="subunit">
    <text evidence="3 15">Tetramer of two alpha and two beta subunits.</text>
</comment>
<reference evidence="20 21" key="1">
    <citation type="submission" date="2023-12" db="EMBL/GenBank/DDBJ databases">
        <title>Description of an unclassified Opitutus bacterium of Verrucomicrobiota.</title>
        <authorList>
            <person name="Zhang D.-F."/>
        </authorList>
    </citation>
    <scope>NUCLEOTIDE SEQUENCE [LARGE SCALE GENOMIC DNA]</scope>
    <source>
        <strain evidence="20 21">WL0086</strain>
    </source>
</reference>
<evidence type="ECO:0000256" key="5">
    <source>
        <dbReference type="ARBA" id="ARBA00022555"/>
    </source>
</evidence>
<dbReference type="PANTHER" id="PTHR10947">
    <property type="entry name" value="PHENYLALANYL-TRNA SYNTHETASE BETA CHAIN AND LEUCINE-RICH REPEAT-CONTAINING PROTEIN 47"/>
    <property type="match status" value="1"/>
</dbReference>
<evidence type="ECO:0000256" key="12">
    <source>
        <dbReference type="ARBA" id="ARBA00022917"/>
    </source>
</evidence>
<dbReference type="SUPFAM" id="SSF50249">
    <property type="entry name" value="Nucleic acid-binding proteins"/>
    <property type="match status" value="1"/>
</dbReference>
<feature type="binding site" evidence="15">
    <location>
        <position position="466"/>
    </location>
    <ligand>
        <name>Mg(2+)</name>
        <dbReference type="ChEBI" id="CHEBI:18420"/>
        <note>shared with alpha subunit</note>
    </ligand>
</feature>
<evidence type="ECO:0000259" key="18">
    <source>
        <dbReference type="PROSITE" id="PS51447"/>
    </source>
</evidence>
<keyword evidence="12 15" id="KW-0648">Protein biosynthesis</keyword>
<dbReference type="SMART" id="SM00896">
    <property type="entry name" value="FDX-ACB"/>
    <property type="match status" value="1"/>
</dbReference>
<dbReference type="SUPFAM" id="SSF55681">
    <property type="entry name" value="Class II aaRS and biotin synthetases"/>
    <property type="match status" value="1"/>
</dbReference>
<dbReference type="InterPro" id="IPR002547">
    <property type="entry name" value="tRNA-bd_dom"/>
</dbReference>
<dbReference type="RefSeq" id="WP_221030165.1">
    <property type="nucleotide sequence ID" value="NZ_CP139781.1"/>
</dbReference>
<dbReference type="InterPro" id="IPR045864">
    <property type="entry name" value="aa-tRNA-synth_II/BPL/LPL"/>
</dbReference>
<feature type="binding site" evidence="15">
    <location>
        <position position="476"/>
    </location>
    <ligand>
        <name>Mg(2+)</name>
        <dbReference type="ChEBI" id="CHEBI:18420"/>
        <note>shared with alpha subunit</note>
    </ligand>
</feature>
<evidence type="ECO:0000256" key="13">
    <source>
        <dbReference type="ARBA" id="ARBA00023146"/>
    </source>
</evidence>
<keyword evidence="4 15" id="KW-0963">Cytoplasm</keyword>
<keyword evidence="21" id="KW-1185">Reference proteome</keyword>
<organism evidence="20 21">
    <name type="scientific">Actomonas aquatica</name>
    <dbReference type="NCBI Taxonomy" id="2866162"/>
    <lineage>
        <taxon>Bacteria</taxon>
        <taxon>Pseudomonadati</taxon>
        <taxon>Verrucomicrobiota</taxon>
        <taxon>Opitutia</taxon>
        <taxon>Opitutales</taxon>
        <taxon>Opitutaceae</taxon>
        <taxon>Actomonas</taxon>
    </lineage>
</organism>
<dbReference type="Gene3D" id="3.30.56.10">
    <property type="match status" value="2"/>
</dbReference>
<dbReference type="Gene3D" id="3.50.40.10">
    <property type="entry name" value="Phenylalanyl-trna Synthetase, Chain B, domain 3"/>
    <property type="match status" value="1"/>
</dbReference>
<dbReference type="SUPFAM" id="SSF46955">
    <property type="entry name" value="Putative DNA-binding domain"/>
    <property type="match status" value="1"/>
</dbReference>
<evidence type="ECO:0000256" key="14">
    <source>
        <dbReference type="ARBA" id="ARBA00049255"/>
    </source>
</evidence>
<feature type="domain" description="B5" evidence="19">
    <location>
        <begin position="407"/>
        <end position="488"/>
    </location>
</feature>
<feature type="domain" description="TRNA-binding" evidence="17">
    <location>
        <begin position="41"/>
        <end position="152"/>
    </location>
</feature>
<dbReference type="InterPro" id="IPR036690">
    <property type="entry name" value="Fdx_antiC-bd_sf"/>
</dbReference>
<dbReference type="InterPro" id="IPR005147">
    <property type="entry name" value="tRNA_synthase_B5-dom"/>
</dbReference>
<dbReference type="PROSITE" id="PS51483">
    <property type="entry name" value="B5"/>
    <property type="match status" value="1"/>
</dbReference>
<evidence type="ECO:0000256" key="6">
    <source>
        <dbReference type="ARBA" id="ARBA00022598"/>
    </source>
</evidence>
<dbReference type="InterPro" id="IPR005146">
    <property type="entry name" value="B3/B4_tRNA-bd"/>
</dbReference>
<proteinExistence type="inferred from homology"/>
<dbReference type="EMBL" id="CP139781">
    <property type="protein sequence ID" value="WRQ87677.1"/>
    <property type="molecule type" value="Genomic_DNA"/>
</dbReference>
<dbReference type="HAMAP" id="MF_00283">
    <property type="entry name" value="Phe_tRNA_synth_beta1"/>
    <property type="match status" value="1"/>
</dbReference>
<dbReference type="SUPFAM" id="SSF54991">
    <property type="entry name" value="Anticodon-binding domain of PheRS"/>
    <property type="match status" value="1"/>
</dbReference>
<accession>A0ABZ1C8B9</accession>
<keyword evidence="6 15" id="KW-0436">Ligase</keyword>
<dbReference type="NCBIfam" id="NF045760">
    <property type="entry name" value="YtpR"/>
    <property type="match status" value="1"/>
</dbReference>
<dbReference type="InterPro" id="IPR009061">
    <property type="entry name" value="DNA-bd_dom_put_sf"/>
</dbReference>
<feature type="domain" description="FDX-ACB" evidence="18">
    <location>
        <begin position="719"/>
        <end position="817"/>
    </location>
</feature>
<evidence type="ECO:0000256" key="15">
    <source>
        <dbReference type="HAMAP-Rule" id="MF_00283"/>
    </source>
</evidence>
<evidence type="ECO:0000256" key="2">
    <source>
        <dbReference type="ARBA" id="ARBA00008653"/>
    </source>
</evidence>
<evidence type="ECO:0000256" key="11">
    <source>
        <dbReference type="ARBA" id="ARBA00022884"/>
    </source>
</evidence>
<evidence type="ECO:0000256" key="3">
    <source>
        <dbReference type="ARBA" id="ARBA00011209"/>
    </source>
</evidence>